<reference evidence="3" key="1">
    <citation type="submission" date="2018-11" db="EMBL/GenBank/DDBJ databases">
        <authorList>
            <person name="Alioto T."/>
            <person name="Alioto T."/>
        </authorList>
    </citation>
    <scope>NUCLEOTIDE SEQUENCE</scope>
</reference>
<keyword evidence="4" id="KW-1185">Reference proteome</keyword>
<gene>
    <name evidence="3" type="ORF">MGAL_10B075614</name>
</gene>
<evidence type="ECO:0000256" key="2">
    <source>
        <dbReference type="SAM" id="SignalP"/>
    </source>
</evidence>
<accession>A0A8B6FA68</accession>
<feature type="compositionally biased region" description="Pro residues" evidence="1">
    <location>
        <begin position="49"/>
        <end position="59"/>
    </location>
</feature>
<protein>
    <submittedName>
        <fullName evidence="3">Uncharacterized protein</fullName>
    </submittedName>
</protein>
<dbReference type="AlphaFoldDB" id="A0A8B6FA68"/>
<feature type="signal peptide" evidence="2">
    <location>
        <begin position="1"/>
        <end position="18"/>
    </location>
</feature>
<dbReference type="OrthoDB" id="10594361at2759"/>
<organism evidence="3 4">
    <name type="scientific">Mytilus galloprovincialis</name>
    <name type="common">Mediterranean mussel</name>
    <dbReference type="NCBI Taxonomy" id="29158"/>
    <lineage>
        <taxon>Eukaryota</taxon>
        <taxon>Metazoa</taxon>
        <taxon>Spiralia</taxon>
        <taxon>Lophotrochozoa</taxon>
        <taxon>Mollusca</taxon>
        <taxon>Bivalvia</taxon>
        <taxon>Autobranchia</taxon>
        <taxon>Pteriomorphia</taxon>
        <taxon>Mytilida</taxon>
        <taxon>Mytiloidea</taxon>
        <taxon>Mytilidae</taxon>
        <taxon>Mytilinae</taxon>
        <taxon>Mytilus</taxon>
    </lineage>
</organism>
<feature type="region of interest" description="Disordered" evidence="1">
    <location>
        <begin position="88"/>
        <end position="117"/>
    </location>
</feature>
<name>A0A8B6FA68_MYTGA</name>
<comment type="caution">
    <text evidence="3">The sequence shown here is derived from an EMBL/GenBank/DDBJ whole genome shotgun (WGS) entry which is preliminary data.</text>
</comment>
<dbReference type="Proteomes" id="UP000596742">
    <property type="component" value="Unassembled WGS sequence"/>
</dbReference>
<evidence type="ECO:0000256" key="1">
    <source>
        <dbReference type="SAM" id="MobiDB-lite"/>
    </source>
</evidence>
<proteinExistence type="predicted"/>
<evidence type="ECO:0000313" key="4">
    <source>
        <dbReference type="Proteomes" id="UP000596742"/>
    </source>
</evidence>
<evidence type="ECO:0000313" key="3">
    <source>
        <dbReference type="EMBL" id="VDI46433.1"/>
    </source>
</evidence>
<keyword evidence="2" id="KW-0732">Signal</keyword>
<dbReference type="EMBL" id="UYJE01006493">
    <property type="protein sequence ID" value="VDI46433.1"/>
    <property type="molecule type" value="Genomic_DNA"/>
</dbReference>
<feature type="chain" id="PRO_5032504641" evidence="2">
    <location>
        <begin position="19"/>
        <end position="137"/>
    </location>
</feature>
<feature type="region of interest" description="Disordered" evidence="1">
    <location>
        <begin position="38"/>
        <end position="64"/>
    </location>
</feature>
<sequence>MDLKVVLVLIGVLCVTHAKSWARSYDQDEEKLIRDLLRESLSERKKPRPPTTLPPPTRPPTVQKELPKKIDHPVIPPAGCACPPQLPGEKARRCVCPPPPPPEIPEKQPTRRRSRLQSRRLEAAIRNLEAVLNEKGK</sequence>